<organism evidence="3 4">
    <name type="scientific">Carassius auratus</name>
    <name type="common">Goldfish</name>
    <dbReference type="NCBI Taxonomy" id="7957"/>
    <lineage>
        <taxon>Eukaryota</taxon>
        <taxon>Metazoa</taxon>
        <taxon>Chordata</taxon>
        <taxon>Craniata</taxon>
        <taxon>Vertebrata</taxon>
        <taxon>Euteleostomi</taxon>
        <taxon>Actinopterygii</taxon>
        <taxon>Neopterygii</taxon>
        <taxon>Teleostei</taxon>
        <taxon>Ostariophysi</taxon>
        <taxon>Cypriniformes</taxon>
        <taxon>Cyprinidae</taxon>
        <taxon>Cyprininae</taxon>
        <taxon>Carassius</taxon>
    </lineage>
</organism>
<dbReference type="PROSITE" id="PS50238">
    <property type="entry name" value="RHOGAP"/>
    <property type="match status" value="1"/>
</dbReference>
<dbReference type="GO" id="GO:0005096">
    <property type="term" value="F:GTPase activator activity"/>
    <property type="evidence" value="ECO:0007669"/>
    <property type="project" value="TreeGrafter"/>
</dbReference>
<evidence type="ECO:0000259" key="2">
    <source>
        <dbReference type="PROSITE" id="PS50238"/>
    </source>
</evidence>
<gene>
    <name evidence="4" type="primary">LOC113048849</name>
</gene>
<feature type="domain" description="Rho-GAP" evidence="2">
    <location>
        <begin position="1"/>
        <end position="48"/>
    </location>
</feature>
<reference evidence="4" key="1">
    <citation type="submission" date="2025-08" db="UniProtKB">
        <authorList>
            <consortium name="RefSeq"/>
        </authorList>
    </citation>
    <scope>IDENTIFICATION</scope>
    <source>
        <strain evidence="4">Wakin</strain>
        <tissue evidence="4">Muscle</tissue>
    </source>
</reference>
<dbReference type="AlphaFoldDB" id="A0A6P6K610"/>
<dbReference type="PANTHER" id="PTHR23179:SF36">
    <property type="entry name" value="RHO-GAP DOMAIN-CONTAINING PROTEIN"/>
    <property type="match status" value="1"/>
</dbReference>
<evidence type="ECO:0000313" key="4">
    <source>
        <dbReference type="RefSeq" id="XP_026066537.1"/>
    </source>
</evidence>
<proteinExistence type="predicted"/>
<dbReference type="GeneID" id="113048849"/>
<dbReference type="RefSeq" id="XP_026066537.1">
    <property type="nucleotide sequence ID" value="XM_026210752.1"/>
</dbReference>
<dbReference type="SUPFAM" id="SSF48350">
    <property type="entry name" value="GTPase activation domain, GAP"/>
    <property type="match status" value="1"/>
</dbReference>
<protein>
    <submittedName>
        <fullName evidence="4">T-cell activation Rho GTPase-activating protein-like</fullName>
    </submittedName>
</protein>
<dbReference type="GO" id="GO:0007165">
    <property type="term" value="P:signal transduction"/>
    <property type="evidence" value="ECO:0007669"/>
    <property type="project" value="InterPro"/>
</dbReference>
<feature type="region of interest" description="Disordered" evidence="1">
    <location>
        <begin position="153"/>
        <end position="172"/>
    </location>
</feature>
<dbReference type="OrthoDB" id="9994905at2759"/>
<evidence type="ECO:0000256" key="1">
    <source>
        <dbReference type="SAM" id="MobiDB-lite"/>
    </source>
</evidence>
<keyword evidence="3" id="KW-1185">Reference proteome</keyword>
<accession>A0A6P6K610</accession>
<name>A0A6P6K610_CARAU</name>
<dbReference type="InterPro" id="IPR008936">
    <property type="entry name" value="Rho_GTPase_activation_prot"/>
</dbReference>
<dbReference type="KEGG" id="caua:113048849"/>
<dbReference type="InterPro" id="IPR000198">
    <property type="entry name" value="RhoGAP_dom"/>
</dbReference>
<dbReference type="PANTHER" id="PTHR23179">
    <property type="entry name" value="T-CELL ACTIVATION RHO GTPASE ACTIVATING PROTEIN-RELATED"/>
    <property type="match status" value="1"/>
</dbReference>
<sequence length="172" mass="19027">MLLSGLALCIAPNMLWRSSQISADKEGQSILQVAALIQYLIENMPAVFGDDLEILFARQMNTERETCDYTEDTDQDFTISSQLPEVHPLFLPLATLFLKEKNKPQPFHIDMPTTEGAYSCGTLDSILSGFSASVNMLGISQSHDRCLSEPSMYFSTPQTPAPTHTPVIHQSS</sequence>
<dbReference type="Proteomes" id="UP000515129">
    <property type="component" value="Chromosome 30"/>
</dbReference>
<evidence type="ECO:0000313" key="3">
    <source>
        <dbReference type="Proteomes" id="UP000515129"/>
    </source>
</evidence>